<reference evidence="1 2" key="1">
    <citation type="submission" date="2015-09" db="EMBL/GenBank/DDBJ databases">
        <title>Sorangium comparison.</title>
        <authorList>
            <person name="Zaburannyi N."/>
            <person name="Bunk B."/>
            <person name="Overmann J."/>
            <person name="Mueller R."/>
        </authorList>
    </citation>
    <scope>NUCLEOTIDE SEQUENCE [LARGE SCALE GENOMIC DNA]</scope>
    <source>
        <strain evidence="1 2">So ceGT47</strain>
    </source>
</reference>
<name>A0A4V0NEF2_SORCE</name>
<gene>
    <name evidence="1" type="ORF">SOCEGT47_065150</name>
</gene>
<dbReference type="EMBL" id="CP012670">
    <property type="protein sequence ID" value="AUX25962.1"/>
    <property type="molecule type" value="Genomic_DNA"/>
</dbReference>
<evidence type="ECO:0000313" key="2">
    <source>
        <dbReference type="Proteomes" id="UP000295781"/>
    </source>
</evidence>
<dbReference type="SUPFAM" id="SSF51905">
    <property type="entry name" value="FAD/NAD(P)-binding domain"/>
    <property type="match status" value="1"/>
</dbReference>
<dbReference type="Pfam" id="PF04820">
    <property type="entry name" value="Trp_halogenase"/>
    <property type="match status" value="2"/>
</dbReference>
<dbReference type="PANTHER" id="PTHR43747:SF1">
    <property type="entry name" value="SLR1998 PROTEIN"/>
    <property type="match status" value="1"/>
</dbReference>
<proteinExistence type="predicted"/>
<sequence length="430" mass="47764">MTDRWDAIILGGGPGGSTLAASLARLGRRALVLERETFPRFHIGESLLPRSREVFERLGLDEALDARFLRKYGARFLCSTTGRARTYSFADAFEPRFEFAYQVQRDAFDHLLLRHAAALGAEVREAWEAVEVMFEGPRAVGVRARPRARGAPDAAPEQAAAASAASSDVVELRAPVIVDATGRDTLLASRMRRKAQLSELDKTALFAHYEGVPREGGIDQGNIQVVLFEHGWFWFIPFRGELTSVGAVVSSRWIRTRRRGEGLDELFDRTVAESGWARDFLASARRVRPVSALADFSYRIDQLTGDGWLFVGDAGGFLDPLFSTGAHLAIKGADLAATAIHRALDAGDTSRAAFAGYEAELRYAVDLFLGVVQGFYRGQFRETLFEPNQRPTMRKLITSMLAGDVFHAERRPQWATFLRQHYPPDLPVFA</sequence>
<dbReference type="OrthoDB" id="9799983at2"/>
<dbReference type="RefSeq" id="WP_129353231.1">
    <property type="nucleotide sequence ID" value="NZ_CP012670.1"/>
</dbReference>
<dbReference type="Proteomes" id="UP000295781">
    <property type="component" value="Chromosome"/>
</dbReference>
<dbReference type="AlphaFoldDB" id="A0A4V0NEF2"/>
<dbReference type="InterPro" id="IPR050816">
    <property type="entry name" value="Flavin-dep_Halogenase_NPB"/>
</dbReference>
<accession>A0A4V0NEF2</accession>
<dbReference type="InterPro" id="IPR036188">
    <property type="entry name" value="FAD/NAD-bd_sf"/>
</dbReference>
<dbReference type="Gene3D" id="3.50.50.60">
    <property type="entry name" value="FAD/NAD(P)-binding domain"/>
    <property type="match status" value="1"/>
</dbReference>
<dbReference type="PANTHER" id="PTHR43747">
    <property type="entry name" value="FAD-BINDING PROTEIN"/>
    <property type="match status" value="1"/>
</dbReference>
<dbReference type="GO" id="GO:0004497">
    <property type="term" value="F:monooxygenase activity"/>
    <property type="evidence" value="ECO:0007669"/>
    <property type="project" value="InterPro"/>
</dbReference>
<organism evidence="1 2">
    <name type="scientific">Sorangium cellulosum</name>
    <name type="common">Polyangium cellulosum</name>
    <dbReference type="NCBI Taxonomy" id="56"/>
    <lineage>
        <taxon>Bacteria</taxon>
        <taxon>Pseudomonadati</taxon>
        <taxon>Myxococcota</taxon>
        <taxon>Polyangia</taxon>
        <taxon>Polyangiales</taxon>
        <taxon>Polyangiaceae</taxon>
        <taxon>Sorangium</taxon>
    </lineage>
</organism>
<evidence type="ECO:0000313" key="1">
    <source>
        <dbReference type="EMBL" id="AUX25962.1"/>
    </source>
</evidence>
<protein>
    <submittedName>
        <fullName evidence="1">Alkylhalidase</fullName>
    </submittedName>
</protein>
<dbReference type="InterPro" id="IPR006905">
    <property type="entry name" value="Flavin_halogenase"/>
</dbReference>